<protein>
    <submittedName>
        <fullName evidence="1">Uncharacterized protein</fullName>
    </submittedName>
</protein>
<dbReference type="Proteomes" id="UP001234297">
    <property type="component" value="Chromosome 3"/>
</dbReference>
<evidence type="ECO:0000313" key="2">
    <source>
        <dbReference type="Proteomes" id="UP001234297"/>
    </source>
</evidence>
<accession>A0ACC2LQL1</accession>
<organism evidence="1 2">
    <name type="scientific">Persea americana</name>
    <name type="common">Avocado</name>
    <dbReference type="NCBI Taxonomy" id="3435"/>
    <lineage>
        <taxon>Eukaryota</taxon>
        <taxon>Viridiplantae</taxon>
        <taxon>Streptophyta</taxon>
        <taxon>Embryophyta</taxon>
        <taxon>Tracheophyta</taxon>
        <taxon>Spermatophyta</taxon>
        <taxon>Magnoliopsida</taxon>
        <taxon>Magnoliidae</taxon>
        <taxon>Laurales</taxon>
        <taxon>Lauraceae</taxon>
        <taxon>Persea</taxon>
    </lineage>
</organism>
<gene>
    <name evidence="1" type="ORF">MRB53_009986</name>
</gene>
<keyword evidence="2" id="KW-1185">Reference proteome</keyword>
<evidence type="ECO:0000313" key="1">
    <source>
        <dbReference type="EMBL" id="KAJ8635719.1"/>
    </source>
</evidence>
<dbReference type="EMBL" id="CM056811">
    <property type="protein sequence ID" value="KAJ8635719.1"/>
    <property type="molecule type" value="Genomic_DNA"/>
</dbReference>
<proteinExistence type="predicted"/>
<reference evidence="1 2" key="1">
    <citation type="journal article" date="2022" name="Hortic Res">
        <title>A haplotype resolved chromosomal level avocado genome allows analysis of novel avocado genes.</title>
        <authorList>
            <person name="Nath O."/>
            <person name="Fletcher S.J."/>
            <person name="Hayward A."/>
            <person name="Shaw L.M."/>
            <person name="Masouleh A.K."/>
            <person name="Furtado A."/>
            <person name="Henry R.J."/>
            <person name="Mitter N."/>
        </authorList>
    </citation>
    <scope>NUCLEOTIDE SEQUENCE [LARGE SCALE GENOMIC DNA]</scope>
    <source>
        <strain evidence="2">cv. Hass</strain>
    </source>
</reference>
<comment type="caution">
    <text evidence="1">The sequence shown here is derived from an EMBL/GenBank/DDBJ whole genome shotgun (WGS) entry which is preliminary data.</text>
</comment>
<sequence>MSGNNRVVLCHSCHEMNDQWPTTQNNDKWVEELKLTSISNPSIAGFFFLSCSSLIHTLLNNVDKKREPLQLWFQV</sequence>
<name>A0ACC2LQL1_PERAE</name>